<dbReference type="Proteomes" id="UP000267268">
    <property type="component" value="Chromosome 1"/>
</dbReference>
<keyword evidence="1" id="KW-0732">Signal</keyword>
<dbReference type="AlphaFoldDB" id="A0A3Q9FQV8"/>
<dbReference type="RefSeq" id="WP_126614359.1">
    <property type="nucleotide sequence ID" value="NZ_CP034562.1"/>
</dbReference>
<keyword evidence="3" id="KW-1185">Reference proteome</keyword>
<feature type="signal peptide" evidence="1">
    <location>
        <begin position="1"/>
        <end position="22"/>
    </location>
</feature>
<reference evidence="2 3" key="1">
    <citation type="submission" date="2018-12" db="EMBL/GenBank/DDBJ databases">
        <title>Flammeovirga pectinis sp. nov., isolated from the gut of the Korean scallop, Patinopecten yessoensis.</title>
        <authorList>
            <person name="Bae J.-W."/>
            <person name="Jeong Y.-S."/>
            <person name="Kang W."/>
        </authorList>
    </citation>
    <scope>NUCLEOTIDE SEQUENCE [LARGE SCALE GENOMIC DNA]</scope>
    <source>
        <strain evidence="2 3">L12M1</strain>
    </source>
</reference>
<accession>A0A3Q9FQV8</accession>
<organism evidence="2 3">
    <name type="scientific">Flammeovirga pectinis</name>
    <dbReference type="NCBI Taxonomy" id="2494373"/>
    <lineage>
        <taxon>Bacteria</taxon>
        <taxon>Pseudomonadati</taxon>
        <taxon>Bacteroidota</taxon>
        <taxon>Cytophagia</taxon>
        <taxon>Cytophagales</taxon>
        <taxon>Flammeovirgaceae</taxon>
        <taxon>Flammeovirga</taxon>
    </lineage>
</organism>
<name>A0A3Q9FQV8_9BACT</name>
<evidence type="ECO:0008006" key="4">
    <source>
        <dbReference type="Google" id="ProtNLM"/>
    </source>
</evidence>
<gene>
    <name evidence="2" type="ORF">EI427_10490</name>
</gene>
<protein>
    <recommendedName>
        <fullName evidence="4">Outer membrane protein beta-barrel domain-containing protein</fullName>
    </recommendedName>
</protein>
<dbReference type="OrthoDB" id="9824550at2"/>
<evidence type="ECO:0000313" key="2">
    <source>
        <dbReference type="EMBL" id="AZQ62648.1"/>
    </source>
</evidence>
<dbReference type="KEGG" id="fll:EI427_10490"/>
<sequence length="163" mass="17518">MNLFKNLLVLAAMVLISLTVTAQDSQSKQSGGANFSGPGTLNIGFTSGFSNNTLGVQADYEIAQLGQDFTVGASLAYQSWQNHDDKNNSLAVGARFRWYADRVLNITHQKWDVFASGDIGFNIGAPNALWWGIGIGGKYHINEKIGLQAIIGSGAQIGIHFNL</sequence>
<evidence type="ECO:0000256" key="1">
    <source>
        <dbReference type="SAM" id="SignalP"/>
    </source>
</evidence>
<dbReference type="EMBL" id="CP034562">
    <property type="protein sequence ID" value="AZQ62648.1"/>
    <property type="molecule type" value="Genomic_DNA"/>
</dbReference>
<evidence type="ECO:0000313" key="3">
    <source>
        <dbReference type="Proteomes" id="UP000267268"/>
    </source>
</evidence>
<proteinExistence type="predicted"/>
<feature type="chain" id="PRO_5018583182" description="Outer membrane protein beta-barrel domain-containing protein" evidence="1">
    <location>
        <begin position="23"/>
        <end position="163"/>
    </location>
</feature>